<comment type="similarity">
    <text evidence="2">Belongs to the CIA30 family.</text>
</comment>
<keyword evidence="6" id="KW-1185">Reference proteome</keyword>
<dbReference type="PANTHER" id="PTHR13194:SF18">
    <property type="entry name" value="COMPLEX I INTERMEDIATE-ASSOCIATED PROTEIN 30, MITOCHONDRIAL"/>
    <property type="match status" value="1"/>
</dbReference>
<keyword evidence="4" id="KW-0143">Chaperone</keyword>
<dbReference type="OrthoDB" id="42561at2759"/>
<dbReference type="PANTHER" id="PTHR13194">
    <property type="entry name" value="COMPLEX I INTERMEDIATE-ASSOCIATED PROTEIN 30"/>
    <property type="match status" value="1"/>
</dbReference>
<comment type="subcellular location">
    <subcellularLocation>
        <location evidence="1">Mitochondrion</location>
    </subcellularLocation>
</comment>
<evidence type="ECO:0000256" key="2">
    <source>
        <dbReference type="ARBA" id="ARBA00007884"/>
    </source>
</evidence>
<dbReference type="STRING" id="224129.A0A1W4X369"/>
<dbReference type="SUPFAM" id="SSF49785">
    <property type="entry name" value="Galactose-binding domain-like"/>
    <property type="match status" value="1"/>
</dbReference>
<dbReference type="KEGG" id="apln:108738348"/>
<evidence type="ECO:0000259" key="5">
    <source>
        <dbReference type="Pfam" id="PF08547"/>
    </source>
</evidence>
<feature type="domain" description="NADH:ubiquinone oxidoreductase intermediate-associated protein 30" evidence="5">
    <location>
        <begin position="100"/>
        <end position="273"/>
    </location>
</feature>
<dbReference type="RefSeq" id="XP_018327242.1">
    <property type="nucleotide sequence ID" value="XM_018471740.2"/>
</dbReference>
<evidence type="ECO:0000256" key="4">
    <source>
        <dbReference type="ARBA" id="ARBA00023186"/>
    </source>
</evidence>
<gene>
    <name evidence="7" type="primary">LOC108738348</name>
</gene>
<dbReference type="CTD" id="100034914"/>
<organism evidence="6 7">
    <name type="scientific">Agrilus planipennis</name>
    <name type="common">Emerald ash borer</name>
    <name type="synonym">Agrilus marcopoli</name>
    <dbReference type="NCBI Taxonomy" id="224129"/>
    <lineage>
        <taxon>Eukaryota</taxon>
        <taxon>Metazoa</taxon>
        <taxon>Ecdysozoa</taxon>
        <taxon>Arthropoda</taxon>
        <taxon>Hexapoda</taxon>
        <taxon>Insecta</taxon>
        <taxon>Pterygota</taxon>
        <taxon>Neoptera</taxon>
        <taxon>Endopterygota</taxon>
        <taxon>Coleoptera</taxon>
        <taxon>Polyphaga</taxon>
        <taxon>Elateriformia</taxon>
        <taxon>Buprestoidea</taxon>
        <taxon>Buprestidae</taxon>
        <taxon>Agrilinae</taxon>
        <taxon>Agrilus</taxon>
    </lineage>
</organism>
<dbReference type="InParanoid" id="A0A1W4X369"/>
<evidence type="ECO:0000256" key="3">
    <source>
        <dbReference type="ARBA" id="ARBA00023128"/>
    </source>
</evidence>
<reference evidence="7" key="1">
    <citation type="submission" date="2025-08" db="UniProtKB">
        <authorList>
            <consortium name="RefSeq"/>
        </authorList>
    </citation>
    <scope>IDENTIFICATION</scope>
    <source>
        <tissue evidence="7">Entire body</tissue>
    </source>
</reference>
<dbReference type="InterPro" id="IPR039131">
    <property type="entry name" value="NDUFAF1"/>
</dbReference>
<dbReference type="Pfam" id="PF08547">
    <property type="entry name" value="CIA30"/>
    <property type="match status" value="1"/>
</dbReference>
<keyword evidence="3" id="KW-0496">Mitochondrion</keyword>
<dbReference type="GO" id="GO:0005739">
    <property type="term" value="C:mitochondrion"/>
    <property type="evidence" value="ECO:0007669"/>
    <property type="project" value="UniProtKB-SubCell"/>
</dbReference>
<evidence type="ECO:0000256" key="1">
    <source>
        <dbReference type="ARBA" id="ARBA00004173"/>
    </source>
</evidence>
<dbReference type="GO" id="GO:0032981">
    <property type="term" value="P:mitochondrial respiratory chain complex I assembly"/>
    <property type="evidence" value="ECO:0007669"/>
    <property type="project" value="TreeGrafter"/>
</dbReference>
<dbReference type="GO" id="GO:0006120">
    <property type="term" value="P:mitochondrial electron transport, NADH to ubiquinone"/>
    <property type="evidence" value="ECO:0007669"/>
    <property type="project" value="TreeGrafter"/>
</dbReference>
<dbReference type="InterPro" id="IPR013857">
    <property type="entry name" value="NADH-UbQ_OxRdtase-assoc_prot30"/>
</dbReference>
<dbReference type="FunCoup" id="A0A1W4X369">
    <property type="interactions" value="186"/>
</dbReference>
<sequence>MFNLFVKQLFRTKSRFFNSVQNASIARKSLHTSTSVNIFFEPDEKAGYNKNRKLPSRIELIREGFKELKTEIALWTSEVKERLEIDPVLEFRPGETDVAWRFKDEESLKNWIITSDSDNNEGFSNSSLTINKYGKGVFSGELSTRVPKDGKIKRAGYCNMTTLRARKSFKRESYYNWSNYNTLVMKVKGDGRSYFLNIHTKGYYDIMWFDMFHYVLFTRGGPYWQVTKIPFSKFFLSSKGRIQDKQFPVPLDRITSFGITASDKIDGEFKLEIDYIGLEYDPSHIENFAYEMYEQDQKYIVAT</sequence>
<evidence type="ECO:0000313" key="6">
    <source>
        <dbReference type="Proteomes" id="UP000192223"/>
    </source>
</evidence>
<protein>
    <submittedName>
        <fullName evidence="7">Complex I intermediate-associated protein 30, mitochondrial</fullName>
    </submittedName>
</protein>
<name>A0A1W4X369_AGRPL</name>
<evidence type="ECO:0000313" key="7">
    <source>
        <dbReference type="RefSeq" id="XP_018327242.1"/>
    </source>
</evidence>
<dbReference type="Proteomes" id="UP000192223">
    <property type="component" value="Unplaced"/>
</dbReference>
<dbReference type="AlphaFoldDB" id="A0A1W4X369"/>
<dbReference type="GeneID" id="108738348"/>
<accession>A0A1W4X369</accession>
<dbReference type="InterPro" id="IPR008979">
    <property type="entry name" value="Galactose-bd-like_sf"/>
</dbReference>
<dbReference type="GO" id="GO:0051082">
    <property type="term" value="F:unfolded protein binding"/>
    <property type="evidence" value="ECO:0007669"/>
    <property type="project" value="TreeGrafter"/>
</dbReference>
<proteinExistence type="inferred from homology"/>